<proteinExistence type="predicted"/>
<name>A0ABY5ZBA7_9ACTN</name>
<dbReference type="Gene3D" id="3.40.1410.10">
    <property type="entry name" value="Chorismate lyase-like"/>
    <property type="match status" value="1"/>
</dbReference>
<dbReference type="PROSITE" id="PS50949">
    <property type="entry name" value="HTH_GNTR"/>
    <property type="match status" value="1"/>
</dbReference>
<evidence type="ECO:0000259" key="4">
    <source>
        <dbReference type="PROSITE" id="PS50949"/>
    </source>
</evidence>
<keyword evidence="2" id="KW-0238">DNA-binding</keyword>
<evidence type="ECO:0000313" key="5">
    <source>
        <dbReference type="EMBL" id="UWZ39137.1"/>
    </source>
</evidence>
<keyword evidence="6" id="KW-1185">Reference proteome</keyword>
<dbReference type="RefSeq" id="WP_260728538.1">
    <property type="nucleotide sequence ID" value="NZ_BAAABS010000015.1"/>
</dbReference>
<dbReference type="PRINTS" id="PR00035">
    <property type="entry name" value="HTHGNTR"/>
</dbReference>
<evidence type="ECO:0000313" key="6">
    <source>
        <dbReference type="Proteomes" id="UP001058271"/>
    </source>
</evidence>
<dbReference type="CDD" id="cd07377">
    <property type="entry name" value="WHTH_GntR"/>
    <property type="match status" value="1"/>
</dbReference>
<dbReference type="Proteomes" id="UP001058271">
    <property type="component" value="Chromosome"/>
</dbReference>
<reference evidence="5" key="1">
    <citation type="submission" date="2021-04" db="EMBL/GenBank/DDBJ databases">
        <title>Biosynthetic gene clusters of Dactylosporangioum roseum.</title>
        <authorList>
            <person name="Hartkoorn R.C."/>
            <person name="Beaudoing E."/>
            <person name="Hot D."/>
            <person name="Moureu S."/>
        </authorList>
    </citation>
    <scope>NUCLEOTIDE SEQUENCE</scope>
    <source>
        <strain evidence="5">NRRL B-16295</strain>
    </source>
</reference>
<dbReference type="InterPro" id="IPR036388">
    <property type="entry name" value="WH-like_DNA-bd_sf"/>
</dbReference>
<accession>A0ABY5ZBA7</accession>
<dbReference type="PANTHER" id="PTHR44846">
    <property type="entry name" value="MANNOSYL-D-GLYCERATE TRANSPORT/METABOLISM SYSTEM REPRESSOR MNGR-RELATED"/>
    <property type="match status" value="1"/>
</dbReference>
<dbReference type="SUPFAM" id="SSF46785">
    <property type="entry name" value="Winged helix' DNA-binding domain"/>
    <property type="match status" value="1"/>
</dbReference>
<dbReference type="InterPro" id="IPR000524">
    <property type="entry name" value="Tscrpt_reg_HTH_GntR"/>
</dbReference>
<dbReference type="Pfam" id="PF00392">
    <property type="entry name" value="GntR"/>
    <property type="match status" value="1"/>
</dbReference>
<evidence type="ECO:0000256" key="1">
    <source>
        <dbReference type="ARBA" id="ARBA00023015"/>
    </source>
</evidence>
<dbReference type="InterPro" id="IPR011663">
    <property type="entry name" value="UTRA"/>
</dbReference>
<dbReference type="Pfam" id="PF07702">
    <property type="entry name" value="UTRA"/>
    <property type="match status" value="1"/>
</dbReference>
<feature type="domain" description="HTH gntR-type" evidence="4">
    <location>
        <begin position="12"/>
        <end position="80"/>
    </location>
</feature>
<evidence type="ECO:0000256" key="2">
    <source>
        <dbReference type="ARBA" id="ARBA00023125"/>
    </source>
</evidence>
<keyword evidence="1" id="KW-0805">Transcription regulation</keyword>
<dbReference type="SUPFAM" id="SSF64288">
    <property type="entry name" value="Chorismate lyase-like"/>
    <property type="match status" value="1"/>
</dbReference>
<dbReference type="EMBL" id="CP073721">
    <property type="protein sequence ID" value="UWZ39137.1"/>
    <property type="molecule type" value="Genomic_DNA"/>
</dbReference>
<dbReference type="InterPro" id="IPR028978">
    <property type="entry name" value="Chorismate_lyase_/UTRA_dom_sf"/>
</dbReference>
<protein>
    <submittedName>
        <fullName evidence="5">GntR family transcriptional regulator</fullName>
    </submittedName>
</protein>
<gene>
    <name evidence="5" type="ORF">Drose_13455</name>
</gene>
<dbReference type="InterPro" id="IPR050679">
    <property type="entry name" value="Bact_HTH_transcr_reg"/>
</dbReference>
<keyword evidence="3" id="KW-0804">Transcription</keyword>
<evidence type="ECO:0000256" key="3">
    <source>
        <dbReference type="ARBA" id="ARBA00023163"/>
    </source>
</evidence>
<dbReference type="Gene3D" id="1.10.10.10">
    <property type="entry name" value="Winged helix-like DNA-binding domain superfamily/Winged helix DNA-binding domain"/>
    <property type="match status" value="1"/>
</dbReference>
<dbReference type="PANTHER" id="PTHR44846:SF1">
    <property type="entry name" value="MANNOSYL-D-GLYCERATE TRANSPORT_METABOLISM SYSTEM REPRESSOR MNGR-RELATED"/>
    <property type="match status" value="1"/>
</dbReference>
<dbReference type="InterPro" id="IPR036390">
    <property type="entry name" value="WH_DNA-bd_sf"/>
</dbReference>
<dbReference type="SMART" id="SM00866">
    <property type="entry name" value="UTRA"/>
    <property type="match status" value="1"/>
</dbReference>
<sequence length="243" mass="26282">MTAPADPPGNPSPLYAQMEEEVRDRIESGIWSPGTTLPSERDLCEEFGLSRATTRMALARLERAGLVRRIPRRGTIVLEKKASLKALSLQGFTAQVLEAGSSPTSKLLHFQTVVPTPAVADQLGIPSDRLVYSLERLRRVDGVPVGLHRSYLPIELAPGLEEQDLASNSLYTVLSRRYGIEISGARETLQSSLATNYESALLDVPAGAPMLQLSIVLSAADGSPVELVRVALRGDRVTLTSQI</sequence>
<dbReference type="SMART" id="SM00345">
    <property type="entry name" value="HTH_GNTR"/>
    <property type="match status" value="1"/>
</dbReference>
<organism evidence="5 6">
    <name type="scientific">Dactylosporangium roseum</name>
    <dbReference type="NCBI Taxonomy" id="47989"/>
    <lineage>
        <taxon>Bacteria</taxon>
        <taxon>Bacillati</taxon>
        <taxon>Actinomycetota</taxon>
        <taxon>Actinomycetes</taxon>
        <taxon>Micromonosporales</taxon>
        <taxon>Micromonosporaceae</taxon>
        <taxon>Dactylosporangium</taxon>
    </lineage>
</organism>